<dbReference type="GO" id="GO:0008652">
    <property type="term" value="P:amino acid biosynthetic process"/>
    <property type="evidence" value="ECO:0007669"/>
    <property type="project" value="UniProtKB-KW"/>
</dbReference>
<evidence type="ECO:0000256" key="2">
    <source>
        <dbReference type="ARBA" id="ARBA00022605"/>
    </source>
</evidence>
<keyword evidence="4" id="KW-0808">Transferase</keyword>
<dbReference type="PANTHER" id="PTHR43654:SF1">
    <property type="entry name" value="ISOPENTENYL PHOSPHATE KINASE"/>
    <property type="match status" value="1"/>
</dbReference>
<dbReference type="PROSITE" id="PS00902">
    <property type="entry name" value="GLUTAMATE_5_KINASE"/>
    <property type="match status" value="1"/>
</dbReference>
<evidence type="ECO:0000256" key="4">
    <source>
        <dbReference type="ARBA" id="ARBA00022679"/>
    </source>
</evidence>
<organism evidence="8">
    <name type="scientific">human gut metagenome</name>
    <dbReference type="NCBI Taxonomy" id="408170"/>
    <lineage>
        <taxon>unclassified sequences</taxon>
        <taxon>metagenomes</taxon>
        <taxon>organismal metagenomes</taxon>
    </lineage>
</organism>
<sequence length="85" mass="8762">TNPDATLIETVSEINDETYAIAGGAGSNMGTGGMYTKIKAAHMATNSGVPMVITSGEVEDSVRRVCKGEQIGTLFEAHDASLSGK</sequence>
<keyword evidence="5" id="KW-0547">Nucleotide-binding</keyword>
<dbReference type="GO" id="GO:0005829">
    <property type="term" value="C:cytosol"/>
    <property type="evidence" value="ECO:0007669"/>
    <property type="project" value="TreeGrafter"/>
</dbReference>
<evidence type="ECO:0000313" key="8">
    <source>
        <dbReference type="EMBL" id="ETJ28619.1"/>
    </source>
</evidence>
<dbReference type="GO" id="GO:0005524">
    <property type="term" value="F:ATP binding"/>
    <property type="evidence" value="ECO:0007669"/>
    <property type="project" value="UniProtKB-KW"/>
</dbReference>
<evidence type="ECO:0000256" key="6">
    <source>
        <dbReference type="ARBA" id="ARBA00022777"/>
    </source>
</evidence>
<protein>
    <submittedName>
        <fullName evidence="8">Glutamate 5-kinase</fullName>
    </submittedName>
</protein>
<proteinExistence type="predicted"/>
<feature type="non-terminal residue" evidence="8">
    <location>
        <position position="1"/>
    </location>
</feature>
<keyword evidence="1" id="KW-0963">Cytoplasm</keyword>
<keyword evidence="3" id="KW-0641">Proline biosynthesis</keyword>
<dbReference type="SUPFAM" id="SSF53633">
    <property type="entry name" value="Carbamate kinase-like"/>
    <property type="match status" value="1"/>
</dbReference>
<dbReference type="Gene3D" id="3.40.1160.10">
    <property type="entry name" value="Acetylglutamate kinase-like"/>
    <property type="match status" value="1"/>
</dbReference>
<name>W1XIG2_9ZZZZ</name>
<accession>W1XIG2</accession>
<feature type="non-terminal residue" evidence="8">
    <location>
        <position position="85"/>
    </location>
</feature>
<evidence type="ECO:0000256" key="7">
    <source>
        <dbReference type="ARBA" id="ARBA00022840"/>
    </source>
</evidence>
<dbReference type="EMBL" id="AZMM01016682">
    <property type="protein sequence ID" value="ETJ28619.1"/>
    <property type="molecule type" value="Genomic_DNA"/>
</dbReference>
<dbReference type="InterPro" id="IPR019797">
    <property type="entry name" value="Glutamate_5-kinase_CS"/>
</dbReference>
<dbReference type="FunFam" id="3.40.1160.10:FF:000050">
    <property type="entry name" value="Glutamate 5-kinase"/>
    <property type="match status" value="1"/>
</dbReference>
<dbReference type="AlphaFoldDB" id="W1XIG2"/>
<evidence type="ECO:0000256" key="1">
    <source>
        <dbReference type="ARBA" id="ARBA00022490"/>
    </source>
</evidence>
<comment type="caution">
    <text evidence="8">The sequence shown here is derived from an EMBL/GenBank/DDBJ whole genome shotgun (WGS) entry which is preliminary data.</text>
</comment>
<keyword evidence="6 8" id="KW-0418">Kinase</keyword>
<evidence type="ECO:0000256" key="5">
    <source>
        <dbReference type="ARBA" id="ARBA00022741"/>
    </source>
</evidence>
<evidence type="ECO:0000256" key="3">
    <source>
        <dbReference type="ARBA" id="ARBA00022650"/>
    </source>
</evidence>
<keyword evidence="2" id="KW-0028">Amino-acid biosynthesis</keyword>
<gene>
    <name evidence="8" type="ORF">Q604_UNBC16682G0001</name>
</gene>
<dbReference type="PANTHER" id="PTHR43654">
    <property type="entry name" value="GLUTAMATE 5-KINASE"/>
    <property type="match status" value="1"/>
</dbReference>
<dbReference type="GO" id="GO:0004349">
    <property type="term" value="F:glutamate 5-kinase activity"/>
    <property type="evidence" value="ECO:0007669"/>
    <property type="project" value="InterPro"/>
</dbReference>
<keyword evidence="7" id="KW-0067">ATP-binding</keyword>
<reference evidence="8" key="1">
    <citation type="submission" date="2013-12" db="EMBL/GenBank/DDBJ databases">
        <title>A Varibaculum cambriense genome reconstructed from a premature infant gut community with otherwise low bacterial novelty that shifts toward anaerobic metabolism during the third week of life.</title>
        <authorList>
            <person name="Brown C.T."/>
            <person name="Sharon I."/>
            <person name="Thomas B.C."/>
            <person name="Castelle C.J."/>
            <person name="Morowitz M.J."/>
            <person name="Banfield J.F."/>
        </authorList>
    </citation>
    <scope>NUCLEOTIDE SEQUENCE</scope>
</reference>
<dbReference type="InterPro" id="IPR036393">
    <property type="entry name" value="AceGlu_kinase-like_sf"/>
</dbReference>